<name>A0A0Q3L417_BRADI</name>
<feature type="region of interest" description="Disordered" evidence="1">
    <location>
        <begin position="1"/>
        <end position="110"/>
    </location>
</feature>
<evidence type="ECO:0000256" key="1">
    <source>
        <dbReference type="SAM" id="MobiDB-lite"/>
    </source>
</evidence>
<dbReference type="AlphaFoldDB" id="A0A0Q3L417"/>
<reference evidence="3" key="3">
    <citation type="submission" date="2018-08" db="UniProtKB">
        <authorList>
            <consortium name="EnsemblPlants"/>
        </authorList>
    </citation>
    <scope>IDENTIFICATION</scope>
    <source>
        <strain evidence="3">cv. Bd21</strain>
    </source>
</reference>
<dbReference type="EMBL" id="CM000880">
    <property type="protein sequence ID" value="KQK17881.1"/>
    <property type="molecule type" value="Genomic_DNA"/>
</dbReference>
<sequence length="135" mass="13842">MSVPSTAMGSATRVQTPVSHGLPRLLLRTQVKPMSRPWRTPPRHASPPRSSPPVSPRSAPPLSYWPVGSATGSPPAGPAVAALDQYVPGRSSNLVGPATSSSIAVGSRSPRAVMSGSFQHPLISGSPVGPVKAQP</sequence>
<evidence type="ECO:0000313" key="2">
    <source>
        <dbReference type="EMBL" id="KQK17881.1"/>
    </source>
</evidence>
<accession>A0A0Q3L417</accession>
<dbReference type="InParanoid" id="A0A0Q3L417"/>
<keyword evidence="4" id="KW-1185">Reference proteome</keyword>
<evidence type="ECO:0000313" key="4">
    <source>
        <dbReference type="Proteomes" id="UP000008810"/>
    </source>
</evidence>
<reference evidence="2 3" key="1">
    <citation type="journal article" date="2010" name="Nature">
        <title>Genome sequencing and analysis of the model grass Brachypodium distachyon.</title>
        <authorList>
            <consortium name="International Brachypodium Initiative"/>
        </authorList>
    </citation>
    <scope>NUCLEOTIDE SEQUENCE [LARGE SCALE GENOMIC DNA]</scope>
    <source>
        <strain evidence="2 3">Bd21</strain>
    </source>
</reference>
<dbReference type="Proteomes" id="UP000008810">
    <property type="component" value="Chromosome 1"/>
</dbReference>
<dbReference type="EnsemblPlants" id="KQK17881">
    <property type="protein sequence ID" value="KQK17881"/>
    <property type="gene ID" value="BRADI_1g37343v3"/>
</dbReference>
<feature type="compositionally biased region" description="Polar residues" evidence="1">
    <location>
        <begin position="1"/>
        <end position="18"/>
    </location>
</feature>
<proteinExistence type="predicted"/>
<reference evidence="2" key="2">
    <citation type="submission" date="2017-06" db="EMBL/GenBank/DDBJ databases">
        <title>WGS assembly of Brachypodium distachyon.</title>
        <authorList>
            <consortium name="The International Brachypodium Initiative"/>
            <person name="Lucas S."/>
            <person name="Harmon-Smith M."/>
            <person name="Lail K."/>
            <person name="Tice H."/>
            <person name="Grimwood J."/>
            <person name="Bruce D."/>
            <person name="Barry K."/>
            <person name="Shu S."/>
            <person name="Lindquist E."/>
            <person name="Wang M."/>
            <person name="Pitluck S."/>
            <person name="Vogel J.P."/>
            <person name="Garvin D.F."/>
            <person name="Mockler T.C."/>
            <person name="Schmutz J."/>
            <person name="Rokhsar D."/>
            <person name="Bevan M.W."/>
        </authorList>
    </citation>
    <scope>NUCLEOTIDE SEQUENCE</scope>
    <source>
        <strain evidence="2">Bd21</strain>
    </source>
</reference>
<evidence type="ECO:0000313" key="3">
    <source>
        <dbReference type="EnsemblPlants" id="KQK17881"/>
    </source>
</evidence>
<organism evidence="2">
    <name type="scientific">Brachypodium distachyon</name>
    <name type="common">Purple false brome</name>
    <name type="synonym">Trachynia distachya</name>
    <dbReference type="NCBI Taxonomy" id="15368"/>
    <lineage>
        <taxon>Eukaryota</taxon>
        <taxon>Viridiplantae</taxon>
        <taxon>Streptophyta</taxon>
        <taxon>Embryophyta</taxon>
        <taxon>Tracheophyta</taxon>
        <taxon>Spermatophyta</taxon>
        <taxon>Magnoliopsida</taxon>
        <taxon>Liliopsida</taxon>
        <taxon>Poales</taxon>
        <taxon>Poaceae</taxon>
        <taxon>BOP clade</taxon>
        <taxon>Pooideae</taxon>
        <taxon>Stipodae</taxon>
        <taxon>Brachypodieae</taxon>
        <taxon>Brachypodium</taxon>
    </lineage>
</organism>
<dbReference type="Gramene" id="KQK17881">
    <property type="protein sequence ID" value="KQK17881"/>
    <property type="gene ID" value="BRADI_1g37343v3"/>
</dbReference>
<gene>
    <name evidence="2" type="ORF">BRADI_1g37343v3</name>
</gene>
<feature type="compositionally biased region" description="Polar residues" evidence="1">
    <location>
        <begin position="90"/>
        <end position="104"/>
    </location>
</feature>
<feature type="compositionally biased region" description="Pro residues" evidence="1">
    <location>
        <begin position="49"/>
        <end position="59"/>
    </location>
</feature>
<protein>
    <submittedName>
        <fullName evidence="2 3">Uncharacterized protein</fullName>
    </submittedName>
</protein>